<dbReference type="Pfam" id="PF11382">
    <property type="entry name" value="MctB"/>
    <property type="match status" value="1"/>
</dbReference>
<accession>A0ABP3ZE90</accession>
<name>A0ABP3ZE90_9ACTN</name>
<dbReference type="RefSeq" id="WP_343949303.1">
    <property type="nucleotide sequence ID" value="NZ_BAAAHQ010000007.1"/>
</dbReference>
<gene>
    <name evidence="3" type="ORF">GCM10009560_18510</name>
</gene>
<sequence>MIDFRYHLVSIVAIFLALSVGIVLGTTLLKDPAIHLAEASVENVTKNNAELRAEIDVLTRREGGNDAFIANMTPDLAKVGGGLTGKRVVLVEAPGASTALTDQQQQVLEQAGAVVSGRVVLTEKFVAPASAGVLDQLVTQLKPAELNFAANAGVHDKAAQLLAAAVVTKDPAQAGTPDPDTAAVLGALETGGFLTVRDEPAKRATLAVLIAPERPFEGEQAEAQADEIVALAGGLDAGGQGSVMAGTEGAIGPGGAITALRESSELAKRVSTVDVLDMPMGRVTVVYALREQLDGRAGQYGVLSGATQPQPPVAAPTPSSTSSGS</sequence>
<dbReference type="EMBL" id="BAAAHQ010000007">
    <property type="protein sequence ID" value="GAA0920323.1"/>
    <property type="molecule type" value="Genomic_DNA"/>
</dbReference>
<evidence type="ECO:0000313" key="3">
    <source>
        <dbReference type="EMBL" id="GAA0920323.1"/>
    </source>
</evidence>
<feature type="coiled-coil region" evidence="1">
    <location>
        <begin position="34"/>
        <end position="61"/>
    </location>
</feature>
<dbReference type="InterPro" id="IPR021522">
    <property type="entry name" value="MctB"/>
</dbReference>
<evidence type="ECO:0000256" key="1">
    <source>
        <dbReference type="SAM" id="Coils"/>
    </source>
</evidence>
<proteinExistence type="predicted"/>
<comment type="caution">
    <text evidence="3">The sequence shown here is derived from an EMBL/GenBank/DDBJ whole genome shotgun (WGS) entry which is preliminary data.</text>
</comment>
<feature type="region of interest" description="Disordered" evidence="2">
    <location>
        <begin position="301"/>
        <end position="325"/>
    </location>
</feature>
<keyword evidence="1" id="KW-0175">Coiled coil</keyword>
<evidence type="ECO:0000256" key="2">
    <source>
        <dbReference type="SAM" id="MobiDB-lite"/>
    </source>
</evidence>
<keyword evidence="4" id="KW-1185">Reference proteome</keyword>
<reference evidence="4" key="1">
    <citation type="journal article" date="2019" name="Int. J. Syst. Evol. Microbiol.">
        <title>The Global Catalogue of Microorganisms (GCM) 10K type strain sequencing project: providing services to taxonomists for standard genome sequencing and annotation.</title>
        <authorList>
            <consortium name="The Broad Institute Genomics Platform"/>
            <consortium name="The Broad Institute Genome Sequencing Center for Infectious Disease"/>
            <person name="Wu L."/>
            <person name="Ma J."/>
        </authorList>
    </citation>
    <scope>NUCLEOTIDE SEQUENCE [LARGE SCALE GENOMIC DNA]</scope>
    <source>
        <strain evidence="4">JCM 11136</strain>
    </source>
</reference>
<organism evidence="3 4">
    <name type="scientific">Nonomuraea longicatena</name>
    <dbReference type="NCBI Taxonomy" id="83682"/>
    <lineage>
        <taxon>Bacteria</taxon>
        <taxon>Bacillati</taxon>
        <taxon>Actinomycetota</taxon>
        <taxon>Actinomycetes</taxon>
        <taxon>Streptosporangiales</taxon>
        <taxon>Streptosporangiaceae</taxon>
        <taxon>Nonomuraea</taxon>
    </lineage>
</organism>
<dbReference type="Proteomes" id="UP001501578">
    <property type="component" value="Unassembled WGS sequence"/>
</dbReference>
<feature type="compositionally biased region" description="Low complexity" evidence="2">
    <location>
        <begin position="316"/>
        <end position="325"/>
    </location>
</feature>
<protein>
    <submittedName>
        <fullName evidence="3">Copper transporter</fullName>
    </submittedName>
</protein>
<evidence type="ECO:0000313" key="4">
    <source>
        <dbReference type="Proteomes" id="UP001501578"/>
    </source>
</evidence>